<gene>
    <name evidence="1" type="ORF">Amal_03164</name>
</gene>
<dbReference type="Proteomes" id="UP000077349">
    <property type="component" value="Unassembled WGS sequence"/>
</dbReference>
<reference evidence="1 2" key="1">
    <citation type="submission" date="2016-03" db="EMBL/GenBank/DDBJ databases">
        <title>Draft genome sequence of Acetobacter malorum CECT 7742, a strain isolated from strawberry vinegar.</title>
        <authorList>
            <person name="Sainz F."/>
            <person name="Mas A."/>
            <person name="Torija M.J."/>
        </authorList>
    </citation>
    <scope>NUCLEOTIDE SEQUENCE [LARGE SCALE GENOMIC DNA]</scope>
    <source>
        <strain evidence="1 2">CECT 7742</strain>
    </source>
</reference>
<organism evidence="1 2">
    <name type="scientific">Acetobacter malorum</name>
    <dbReference type="NCBI Taxonomy" id="178901"/>
    <lineage>
        <taxon>Bacteria</taxon>
        <taxon>Pseudomonadati</taxon>
        <taxon>Pseudomonadota</taxon>
        <taxon>Alphaproteobacteria</taxon>
        <taxon>Acetobacterales</taxon>
        <taxon>Acetobacteraceae</taxon>
        <taxon>Acetobacter</taxon>
    </lineage>
</organism>
<dbReference type="EMBL" id="LVHD01000028">
    <property type="protein sequence ID" value="OAG75663.1"/>
    <property type="molecule type" value="Genomic_DNA"/>
</dbReference>
<dbReference type="PATRIC" id="fig|178901.16.peg.3372"/>
<sequence length="81" mass="8614">MPCCFAERENLWCHGIKAGVGSDCVVVSLPCVDDHPSVSDVAEQMLVEALLTEPTVEILGSSASLARRAVFHGGKLIGHRP</sequence>
<accession>A0A177G5Q7</accession>
<dbReference type="AlphaFoldDB" id="A0A177G5Q7"/>
<protein>
    <submittedName>
        <fullName evidence="1">Uncharacterized protein</fullName>
    </submittedName>
</protein>
<evidence type="ECO:0000313" key="1">
    <source>
        <dbReference type="EMBL" id="OAG75663.1"/>
    </source>
</evidence>
<proteinExistence type="predicted"/>
<comment type="caution">
    <text evidence="1">The sequence shown here is derived from an EMBL/GenBank/DDBJ whole genome shotgun (WGS) entry which is preliminary data.</text>
</comment>
<name>A0A177G5Q7_9PROT</name>
<evidence type="ECO:0000313" key="2">
    <source>
        <dbReference type="Proteomes" id="UP000077349"/>
    </source>
</evidence>